<evidence type="ECO:0000259" key="5">
    <source>
        <dbReference type="PROSITE" id="PS50977"/>
    </source>
</evidence>
<evidence type="ECO:0000256" key="1">
    <source>
        <dbReference type="ARBA" id="ARBA00023015"/>
    </source>
</evidence>
<dbReference type="InterPro" id="IPR001647">
    <property type="entry name" value="HTH_TetR"/>
</dbReference>
<comment type="caution">
    <text evidence="6">The sequence shown here is derived from an EMBL/GenBank/DDBJ whole genome shotgun (WGS) entry which is preliminary data.</text>
</comment>
<evidence type="ECO:0000256" key="3">
    <source>
        <dbReference type="ARBA" id="ARBA00023163"/>
    </source>
</evidence>
<dbReference type="Gene3D" id="1.10.357.10">
    <property type="entry name" value="Tetracycline Repressor, domain 2"/>
    <property type="match status" value="1"/>
</dbReference>
<reference evidence="6 7" key="1">
    <citation type="submission" date="2021-08" db="EMBL/GenBank/DDBJ databases">
        <title>Streptomyces sp. PTM05 isolated from lichen.</title>
        <authorList>
            <person name="Somphong A."/>
            <person name="Phongsopitanun W."/>
            <person name="Tanasupawat S."/>
        </authorList>
    </citation>
    <scope>NUCLEOTIDE SEQUENCE [LARGE SCALE GENOMIC DNA]</scope>
    <source>
        <strain evidence="6 7">Ptm05</strain>
    </source>
</reference>
<evidence type="ECO:0000313" key="6">
    <source>
        <dbReference type="EMBL" id="MBY8885386.1"/>
    </source>
</evidence>
<dbReference type="RefSeq" id="WP_222976701.1">
    <property type="nucleotide sequence ID" value="NZ_JAINVZ010000005.1"/>
</dbReference>
<dbReference type="Pfam" id="PF00440">
    <property type="entry name" value="TetR_N"/>
    <property type="match status" value="1"/>
</dbReference>
<name>A0ABS7QQB3_9ACTN</name>
<dbReference type="Pfam" id="PF17754">
    <property type="entry name" value="TetR_C_14"/>
    <property type="match status" value="1"/>
</dbReference>
<evidence type="ECO:0000313" key="7">
    <source>
        <dbReference type="Proteomes" id="UP001198565"/>
    </source>
</evidence>
<feature type="domain" description="HTH tetR-type" evidence="5">
    <location>
        <begin position="6"/>
        <end position="66"/>
    </location>
</feature>
<evidence type="ECO:0000256" key="2">
    <source>
        <dbReference type="ARBA" id="ARBA00023125"/>
    </source>
</evidence>
<keyword evidence="1" id="KW-0805">Transcription regulation</keyword>
<dbReference type="InterPro" id="IPR050109">
    <property type="entry name" value="HTH-type_TetR-like_transc_reg"/>
</dbReference>
<sequence>MVRWEPGTPERLQRAALELFATRGYEQTTATEIARSVGLTERTFFRHFTDKREVLFHGQHVLREAFLTGVESAPADASPIDVVACALRSASAFFTDERRPHSRTRQSVIDRNPALQERESHKLGSLAAAIAGSLRARGVDELSATLAAKTGMTVFGTAFTLWIGEGEERSLADIADEVLRKLLELVGRTSPAGS</sequence>
<proteinExistence type="predicted"/>
<dbReference type="InterPro" id="IPR023772">
    <property type="entry name" value="DNA-bd_HTH_TetR-type_CS"/>
</dbReference>
<gene>
    <name evidence="6" type="ORF">K7472_11060</name>
</gene>
<keyword evidence="2 4" id="KW-0238">DNA-binding</keyword>
<dbReference type="InterPro" id="IPR009057">
    <property type="entry name" value="Homeodomain-like_sf"/>
</dbReference>
<dbReference type="SUPFAM" id="SSF46689">
    <property type="entry name" value="Homeodomain-like"/>
    <property type="match status" value="1"/>
</dbReference>
<keyword evidence="7" id="KW-1185">Reference proteome</keyword>
<dbReference type="PROSITE" id="PS01081">
    <property type="entry name" value="HTH_TETR_1"/>
    <property type="match status" value="1"/>
</dbReference>
<feature type="DNA-binding region" description="H-T-H motif" evidence="4">
    <location>
        <begin position="29"/>
        <end position="48"/>
    </location>
</feature>
<dbReference type="PANTHER" id="PTHR30055">
    <property type="entry name" value="HTH-TYPE TRANSCRIPTIONAL REGULATOR RUTR"/>
    <property type="match status" value="1"/>
</dbReference>
<evidence type="ECO:0000256" key="4">
    <source>
        <dbReference type="PROSITE-ProRule" id="PRU00335"/>
    </source>
</evidence>
<organism evidence="6 7">
    <name type="scientific">Streptantibioticus parmotrematis</name>
    <dbReference type="NCBI Taxonomy" id="2873249"/>
    <lineage>
        <taxon>Bacteria</taxon>
        <taxon>Bacillati</taxon>
        <taxon>Actinomycetota</taxon>
        <taxon>Actinomycetes</taxon>
        <taxon>Kitasatosporales</taxon>
        <taxon>Streptomycetaceae</taxon>
        <taxon>Streptantibioticus</taxon>
    </lineage>
</organism>
<dbReference type="EMBL" id="JAINVZ010000005">
    <property type="protein sequence ID" value="MBY8885386.1"/>
    <property type="molecule type" value="Genomic_DNA"/>
</dbReference>
<dbReference type="PANTHER" id="PTHR30055:SF238">
    <property type="entry name" value="MYCOFACTOCIN BIOSYNTHESIS TRANSCRIPTIONAL REGULATOR MFTR-RELATED"/>
    <property type="match status" value="1"/>
</dbReference>
<dbReference type="PRINTS" id="PR00455">
    <property type="entry name" value="HTHTETR"/>
</dbReference>
<dbReference type="Proteomes" id="UP001198565">
    <property type="component" value="Unassembled WGS sequence"/>
</dbReference>
<protein>
    <submittedName>
        <fullName evidence="6">TetR/AcrR family transcriptional regulator</fullName>
    </submittedName>
</protein>
<dbReference type="PROSITE" id="PS50977">
    <property type="entry name" value="HTH_TETR_2"/>
    <property type="match status" value="1"/>
</dbReference>
<dbReference type="InterPro" id="IPR041347">
    <property type="entry name" value="MftR_C"/>
</dbReference>
<accession>A0ABS7QQB3</accession>
<keyword evidence="3" id="KW-0804">Transcription</keyword>